<dbReference type="Gene3D" id="3.90.550.10">
    <property type="entry name" value="Spore Coat Polysaccharide Biosynthesis Protein SpsA, Chain A"/>
    <property type="match status" value="1"/>
</dbReference>
<reference evidence="9 10" key="1">
    <citation type="journal article" date="2016" name="Nat. Commun.">
        <title>Thousands of microbial genomes shed light on interconnected biogeochemical processes in an aquifer system.</title>
        <authorList>
            <person name="Anantharaman K."/>
            <person name="Brown C.T."/>
            <person name="Hug L.A."/>
            <person name="Sharon I."/>
            <person name="Castelle C.J."/>
            <person name="Probst A.J."/>
            <person name="Thomas B.C."/>
            <person name="Singh A."/>
            <person name="Wilkins M.J."/>
            <person name="Karaoz U."/>
            <person name="Brodie E.L."/>
            <person name="Williams K.H."/>
            <person name="Hubbard S.S."/>
            <person name="Banfield J.F."/>
        </authorList>
    </citation>
    <scope>NUCLEOTIDE SEQUENCE [LARGE SCALE GENOMIC DNA]</scope>
</reference>
<evidence type="ECO:0000256" key="7">
    <source>
        <dbReference type="SAM" id="Phobius"/>
    </source>
</evidence>
<evidence type="ECO:0000256" key="4">
    <source>
        <dbReference type="ARBA" id="ARBA00022692"/>
    </source>
</evidence>
<dbReference type="PANTHER" id="PTHR48090:SF1">
    <property type="entry name" value="PROPHAGE BACTOPRENOL GLUCOSYL TRANSFERASE HOMOLOG"/>
    <property type="match status" value="1"/>
</dbReference>
<name>A0A1F4T6J4_UNCSA</name>
<evidence type="ECO:0000259" key="8">
    <source>
        <dbReference type="Pfam" id="PF00535"/>
    </source>
</evidence>
<comment type="subcellular location">
    <subcellularLocation>
        <location evidence="1">Membrane</location>
        <topology evidence="1">Multi-pass membrane protein</topology>
    </subcellularLocation>
</comment>
<dbReference type="InterPro" id="IPR050256">
    <property type="entry name" value="Glycosyltransferase_2"/>
</dbReference>
<dbReference type="SUPFAM" id="SSF53448">
    <property type="entry name" value="Nucleotide-diphospho-sugar transferases"/>
    <property type="match status" value="1"/>
</dbReference>
<keyword evidence="6 7" id="KW-0472">Membrane</keyword>
<evidence type="ECO:0000256" key="5">
    <source>
        <dbReference type="ARBA" id="ARBA00022989"/>
    </source>
</evidence>
<evidence type="ECO:0000256" key="3">
    <source>
        <dbReference type="ARBA" id="ARBA00022679"/>
    </source>
</evidence>
<protein>
    <recommendedName>
        <fullName evidence="8">Glycosyltransferase 2-like domain-containing protein</fullName>
    </recommendedName>
</protein>
<dbReference type="CDD" id="cd04187">
    <property type="entry name" value="DPM1_like_bac"/>
    <property type="match status" value="1"/>
</dbReference>
<dbReference type="EMBL" id="MEUG01000001">
    <property type="protein sequence ID" value="OGC28190.1"/>
    <property type="molecule type" value="Genomic_DNA"/>
</dbReference>
<feature type="transmembrane region" description="Helical" evidence="7">
    <location>
        <begin position="213"/>
        <end position="240"/>
    </location>
</feature>
<dbReference type="InterPro" id="IPR029044">
    <property type="entry name" value="Nucleotide-diphossugar_trans"/>
</dbReference>
<dbReference type="AlphaFoldDB" id="A0A1F4T6J4"/>
<gene>
    <name evidence="9" type="ORF">A3K49_04305</name>
</gene>
<comment type="caution">
    <text evidence="9">The sequence shown here is derived from an EMBL/GenBank/DDBJ whole genome shotgun (WGS) entry which is preliminary data.</text>
</comment>
<keyword evidence="3" id="KW-0808">Transferase</keyword>
<dbReference type="Proteomes" id="UP000178602">
    <property type="component" value="Unassembled WGS sequence"/>
</dbReference>
<dbReference type="InterPro" id="IPR001173">
    <property type="entry name" value="Glyco_trans_2-like"/>
</dbReference>
<evidence type="ECO:0000313" key="9">
    <source>
        <dbReference type="EMBL" id="OGC28190.1"/>
    </source>
</evidence>
<keyword evidence="2" id="KW-0328">Glycosyltransferase</keyword>
<evidence type="ECO:0000256" key="2">
    <source>
        <dbReference type="ARBA" id="ARBA00022676"/>
    </source>
</evidence>
<feature type="domain" description="Glycosyltransferase 2-like" evidence="8">
    <location>
        <begin position="8"/>
        <end position="138"/>
    </location>
</feature>
<keyword evidence="5 7" id="KW-1133">Transmembrane helix</keyword>
<accession>A0A1F4T6J4</accession>
<organism evidence="9 10">
    <name type="scientific">candidate division WOR-1 bacterium RIFOXYC12_FULL_54_18</name>
    <dbReference type="NCBI Taxonomy" id="1802584"/>
    <lineage>
        <taxon>Bacteria</taxon>
        <taxon>Bacillati</taxon>
        <taxon>Saganbacteria</taxon>
    </lineage>
</organism>
<dbReference type="GO" id="GO:0005886">
    <property type="term" value="C:plasma membrane"/>
    <property type="evidence" value="ECO:0007669"/>
    <property type="project" value="TreeGrafter"/>
</dbReference>
<dbReference type="Pfam" id="PF00535">
    <property type="entry name" value="Glycos_transf_2"/>
    <property type="match status" value="1"/>
</dbReference>
<feature type="transmembrane region" description="Helical" evidence="7">
    <location>
        <begin position="260"/>
        <end position="282"/>
    </location>
</feature>
<dbReference type="GO" id="GO:0016757">
    <property type="term" value="F:glycosyltransferase activity"/>
    <property type="evidence" value="ECO:0007669"/>
    <property type="project" value="UniProtKB-KW"/>
</dbReference>
<sequence>MAENVELSVILPVRDEAKNLPDLFSRLTRVLQPPISYELILIDDGSRDRSWELIKNAAVIDPRIKALRFSRGFGHMAALTAGLDLAAGKAIVMMDADLQHPPELLPKLVEKWRAGAEIVTTVRRKNSLASRLFYRLINLLGKLTLPDGAADFRLLDRRAADSLKGLREQARFLRGLVNWLGFRQEIVEYQAPARPNGKSKYSFRKMVSFSLDAIFSFSVLPLRLAAIFGLLAAAASFIYLGYTLYIRFFTDKAIEGWASVLGALLFIGGIQLAFLGLLGEYIGRIYEEAKQRPLYIISERTGK</sequence>
<evidence type="ECO:0000256" key="6">
    <source>
        <dbReference type="ARBA" id="ARBA00023136"/>
    </source>
</evidence>
<proteinExistence type="predicted"/>
<evidence type="ECO:0000256" key="1">
    <source>
        <dbReference type="ARBA" id="ARBA00004141"/>
    </source>
</evidence>
<evidence type="ECO:0000313" key="10">
    <source>
        <dbReference type="Proteomes" id="UP000178602"/>
    </source>
</evidence>
<dbReference type="PANTHER" id="PTHR48090">
    <property type="entry name" value="UNDECAPRENYL-PHOSPHATE 4-DEOXY-4-FORMAMIDO-L-ARABINOSE TRANSFERASE-RELATED"/>
    <property type="match status" value="1"/>
</dbReference>
<keyword evidence="4 7" id="KW-0812">Transmembrane</keyword>